<dbReference type="PANTHER" id="PTHR38459:SF1">
    <property type="entry name" value="PROPHAGE BACTOPRENOL-LINKED GLUCOSE TRANSLOCASE HOMOLOG"/>
    <property type="match status" value="1"/>
</dbReference>
<accession>A0ABU6B2C7</accession>
<keyword evidence="4 6" id="KW-1133">Transmembrane helix</keyword>
<dbReference type="Pfam" id="PF04138">
    <property type="entry name" value="GtrA_DPMS_TM"/>
    <property type="match status" value="1"/>
</dbReference>
<evidence type="ECO:0000256" key="6">
    <source>
        <dbReference type="SAM" id="Phobius"/>
    </source>
</evidence>
<comment type="subcellular location">
    <subcellularLocation>
        <location evidence="1">Membrane</location>
        <topology evidence="1">Multi-pass membrane protein</topology>
    </subcellularLocation>
</comment>
<comment type="similarity">
    <text evidence="2">Belongs to the GtrA family.</text>
</comment>
<name>A0ABU6B2C7_9NOCA</name>
<keyword evidence="5 6" id="KW-0472">Membrane</keyword>
<feature type="transmembrane region" description="Helical" evidence="6">
    <location>
        <begin position="118"/>
        <end position="135"/>
    </location>
</feature>
<feature type="domain" description="GtrA/DPMS transmembrane" evidence="7">
    <location>
        <begin position="26"/>
        <end position="141"/>
    </location>
</feature>
<evidence type="ECO:0000256" key="2">
    <source>
        <dbReference type="ARBA" id="ARBA00009399"/>
    </source>
</evidence>
<evidence type="ECO:0000256" key="4">
    <source>
        <dbReference type="ARBA" id="ARBA00022989"/>
    </source>
</evidence>
<reference evidence="8 9" key="1">
    <citation type="submission" date="2023-12" db="EMBL/GenBank/DDBJ databases">
        <title>novel species in genus Nocarida.</title>
        <authorList>
            <person name="Li Z."/>
        </authorList>
    </citation>
    <scope>NUCLEOTIDE SEQUENCE [LARGE SCALE GENOMIC DNA]</scope>
    <source>
        <strain evidence="8 9">CDC186</strain>
    </source>
</reference>
<feature type="transmembrane region" description="Helical" evidence="6">
    <location>
        <begin position="24"/>
        <end position="46"/>
    </location>
</feature>
<comment type="caution">
    <text evidence="8">The sequence shown here is derived from an EMBL/GenBank/DDBJ whole genome shotgun (WGS) entry which is preliminary data.</text>
</comment>
<dbReference type="EMBL" id="JAYKYQ010000012">
    <property type="protein sequence ID" value="MEB3513653.1"/>
    <property type="molecule type" value="Genomic_DNA"/>
</dbReference>
<protein>
    <submittedName>
        <fullName evidence="8">GtrA family protein</fullName>
    </submittedName>
</protein>
<evidence type="ECO:0000256" key="1">
    <source>
        <dbReference type="ARBA" id="ARBA00004141"/>
    </source>
</evidence>
<evidence type="ECO:0000313" key="8">
    <source>
        <dbReference type="EMBL" id="MEB3513653.1"/>
    </source>
</evidence>
<keyword evidence="3 6" id="KW-0812">Transmembrane</keyword>
<dbReference type="InterPro" id="IPR007267">
    <property type="entry name" value="GtrA_DPMS_TM"/>
</dbReference>
<evidence type="ECO:0000256" key="3">
    <source>
        <dbReference type="ARBA" id="ARBA00022692"/>
    </source>
</evidence>
<dbReference type="PANTHER" id="PTHR38459">
    <property type="entry name" value="PROPHAGE BACTOPRENOL-LINKED GLUCOSE TRANSLOCASE HOMOLOG"/>
    <property type="match status" value="1"/>
</dbReference>
<sequence>MGPDAVGDGPAAGLLMRVVRRQEVAFALVGACNTLLGIGLTVAWLAVLGDAWPPAVAVVLAYAVGIVVAFVLHRTLVFRVRGRVLRDFAAFVVVNSGGLLMNTVLLSLAVSVLGLPRIPSAVVVMGLVAVASFFGHRYISFRRNPQAPTQNAAG</sequence>
<organism evidence="8 9">
    <name type="scientific">Nocardia implantans</name>
    <dbReference type="NCBI Taxonomy" id="3108168"/>
    <lineage>
        <taxon>Bacteria</taxon>
        <taxon>Bacillati</taxon>
        <taxon>Actinomycetota</taxon>
        <taxon>Actinomycetes</taxon>
        <taxon>Mycobacteriales</taxon>
        <taxon>Nocardiaceae</taxon>
        <taxon>Nocardia</taxon>
    </lineage>
</organism>
<evidence type="ECO:0000259" key="7">
    <source>
        <dbReference type="Pfam" id="PF04138"/>
    </source>
</evidence>
<dbReference type="Proteomes" id="UP001348098">
    <property type="component" value="Unassembled WGS sequence"/>
</dbReference>
<dbReference type="InterPro" id="IPR051401">
    <property type="entry name" value="GtrA_CellWall_Glycosyl"/>
</dbReference>
<gene>
    <name evidence="8" type="ORF">U3653_26815</name>
</gene>
<evidence type="ECO:0000256" key="5">
    <source>
        <dbReference type="ARBA" id="ARBA00023136"/>
    </source>
</evidence>
<feature type="transmembrane region" description="Helical" evidence="6">
    <location>
        <begin position="52"/>
        <end position="76"/>
    </location>
</feature>
<evidence type="ECO:0000313" key="9">
    <source>
        <dbReference type="Proteomes" id="UP001348098"/>
    </source>
</evidence>
<feature type="transmembrane region" description="Helical" evidence="6">
    <location>
        <begin position="88"/>
        <end position="112"/>
    </location>
</feature>
<keyword evidence="9" id="KW-1185">Reference proteome</keyword>
<proteinExistence type="inferred from homology"/>